<sequence>MEKIKVDSETIHPTLTEALKINGRLVKSLQLTIKSQDTVTPTLKAWKDLSTDCTRLHTLSVEFQASKIWNTTVTAIIKANPELKHICLFEKVESIKEPSDAPWFICESPSRRSALASLVNASAKSAVFTLKLSPAYSFELRPEFYQLPLALEAESSPLTLETEGMGDIKREYRSFFDNATAFKQQQQVELYIECDGNADCSCRKPDAPLPTTVEEGEAVVVVGADEGNDQEPEALNPVMDDAEPVVVVAAATQAVGVVAQ</sequence>
<gene>
    <name evidence="1" type="ORF">SmJEL517_g05285</name>
</gene>
<dbReference type="Proteomes" id="UP000319731">
    <property type="component" value="Unassembled WGS sequence"/>
</dbReference>
<evidence type="ECO:0000313" key="2">
    <source>
        <dbReference type="Proteomes" id="UP000319731"/>
    </source>
</evidence>
<evidence type="ECO:0000313" key="1">
    <source>
        <dbReference type="EMBL" id="TPX31355.1"/>
    </source>
</evidence>
<protein>
    <submittedName>
        <fullName evidence="1">Uncharacterized protein</fullName>
    </submittedName>
</protein>
<dbReference type="RefSeq" id="XP_031022802.1">
    <property type="nucleotide sequence ID" value="XM_031171211.1"/>
</dbReference>
<name>A0A507C1B0_9FUNG</name>
<dbReference type="AlphaFoldDB" id="A0A507C1B0"/>
<proteinExistence type="predicted"/>
<accession>A0A507C1B0</accession>
<dbReference type="OrthoDB" id="2354556at2759"/>
<dbReference type="GeneID" id="42006508"/>
<reference evidence="1 2" key="1">
    <citation type="journal article" date="2019" name="Sci. Rep.">
        <title>Comparative genomics of chytrid fungi reveal insights into the obligate biotrophic and pathogenic lifestyle of Synchytrium endobioticum.</title>
        <authorList>
            <person name="van de Vossenberg B.T.L.H."/>
            <person name="Warris S."/>
            <person name="Nguyen H.D.T."/>
            <person name="van Gent-Pelzer M.P.E."/>
            <person name="Joly D.L."/>
            <person name="van de Geest H.C."/>
            <person name="Bonants P.J.M."/>
            <person name="Smith D.S."/>
            <person name="Levesque C.A."/>
            <person name="van der Lee T.A.J."/>
        </authorList>
    </citation>
    <scope>NUCLEOTIDE SEQUENCE [LARGE SCALE GENOMIC DNA]</scope>
    <source>
        <strain evidence="1 2">JEL517</strain>
    </source>
</reference>
<organism evidence="1 2">
    <name type="scientific">Synchytrium microbalum</name>
    <dbReference type="NCBI Taxonomy" id="1806994"/>
    <lineage>
        <taxon>Eukaryota</taxon>
        <taxon>Fungi</taxon>
        <taxon>Fungi incertae sedis</taxon>
        <taxon>Chytridiomycota</taxon>
        <taxon>Chytridiomycota incertae sedis</taxon>
        <taxon>Chytridiomycetes</taxon>
        <taxon>Synchytriales</taxon>
        <taxon>Synchytriaceae</taxon>
        <taxon>Synchytrium</taxon>
    </lineage>
</organism>
<dbReference type="EMBL" id="QEAO01000046">
    <property type="protein sequence ID" value="TPX31355.1"/>
    <property type="molecule type" value="Genomic_DNA"/>
</dbReference>
<keyword evidence="2" id="KW-1185">Reference proteome</keyword>
<comment type="caution">
    <text evidence="1">The sequence shown here is derived from an EMBL/GenBank/DDBJ whole genome shotgun (WGS) entry which is preliminary data.</text>
</comment>